<dbReference type="Gene3D" id="3.40.525.10">
    <property type="entry name" value="CRAL-TRIO lipid binding domain"/>
    <property type="match status" value="1"/>
</dbReference>
<dbReference type="InterPro" id="IPR008936">
    <property type="entry name" value="Rho_GTPase_activation_prot"/>
</dbReference>
<dbReference type="InterPro" id="IPR001936">
    <property type="entry name" value="RasGAP_dom"/>
</dbReference>
<comment type="caution">
    <text evidence="6">The sequence shown here is derived from an EMBL/GenBank/DDBJ whole genome shotgun (WGS) entry which is preliminary data.</text>
</comment>
<dbReference type="EMBL" id="CAJNOC010000205">
    <property type="protein sequence ID" value="CAF0726956.1"/>
    <property type="molecule type" value="Genomic_DNA"/>
</dbReference>
<keyword evidence="2" id="KW-0597">Phosphoprotein</keyword>
<dbReference type="SUPFAM" id="SSF52087">
    <property type="entry name" value="CRAL/TRIO domain"/>
    <property type="match status" value="1"/>
</dbReference>
<dbReference type="Pfam" id="PF13716">
    <property type="entry name" value="CRAL_TRIO_2"/>
    <property type="match status" value="1"/>
</dbReference>
<organism evidence="6 7">
    <name type="scientific">Brachionus calyciflorus</name>
    <dbReference type="NCBI Taxonomy" id="104777"/>
    <lineage>
        <taxon>Eukaryota</taxon>
        <taxon>Metazoa</taxon>
        <taxon>Spiralia</taxon>
        <taxon>Gnathifera</taxon>
        <taxon>Rotifera</taxon>
        <taxon>Eurotatoria</taxon>
        <taxon>Monogononta</taxon>
        <taxon>Pseudotrocha</taxon>
        <taxon>Ploima</taxon>
        <taxon>Brachionidae</taxon>
        <taxon>Brachionus</taxon>
    </lineage>
</organism>
<dbReference type="SMART" id="SM00516">
    <property type="entry name" value="SEC14"/>
    <property type="match status" value="1"/>
</dbReference>
<name>A0A813MP07_9BILA</name>
<keyword evidence="7" id="KW-1185">Reference proteome</keyword>
<dbReference type="PANTHER" id="PTHR10194">
    <property type="entry name" value="RAS GTPASE-ACTIVATING PROTEINS"/>
    <property type="match status" value="1"/>
</dbReference>
<dbReference type="CDD" id="cd00170">
    <property type="entry name" value="SEC14"/>
    <property type="match status" value="1"/>
</dbReference>
<dbReference type="Pfam" id="PF00616">
    <property type="entry name" value="RasGAP"/>
    <property type="match status" value="1"/>
</dbReference>
<evidence type="ECO:0000256" key="1">
    <source>
        <dbReference type="ARBA" id="ARBA00022468"/>
    </source>
</evidence>
<feature type="domain" description="Ras-GAP" evidence="4">
    <location>
        <begin position="1331"/>
        <end position="1525"/>
    </location>
</feature>
<feature type="region of interest" description="Disordered" evidence="3">
    <location>
        <begin position="2940"/>
        <end position="2968"/>
    </location>
</feature>
<evidence type="ECO:0008006" key="8">
    <source>
        <dbReference type="Google" id="ProtNLM"/>
    </source>
</evidence>
<gene>
    <name evidence="6" type="ORF">OXX778_LOCUS2581</name>
</gene>
<reference evidence="6" key="1">
    <citation type="submission" date="2021-02" db="EMBL/GenBank/DDBJ databases">
        <authorList>
            <person name="Nowell W R."/>
        </authorList>
    </citation>
    <scope>NUCLEOTIDE SEQUENCE</scope>
    <source>
        <strain evidence="6">Ploen Becks lab</strain>
    </source>
</reference>
<dbReference type="GO" id="GO:0005096">
    <property type="term" value="F:GTPase activator activity"/>
    <property type="evidence" value="ECO:0007669"/>
    <property type="project" value="UniProtKB-KW"/>
</dbReference>
<feature type="compositionally biased region" description="Basic and acidic residues" evidence="3">
    <location>
        <begin position="2940"/>
        <end position="2952"/>
    </location>
</feature>
<feature type="domain" description="CRAL-TRIO" evidence="5">
    <location>
        <begin position="1676"/>
        <end position="1834"/>
    </location>
</feature>
<dbReference type="OrthoDB" id="28245at2759"/>
<evidence type="ECO:0000256" key="2">
    <source>
        <dbReference type="ARBA" id="ARBA00022553"/>
    </source>
</evidence>
<evidence type="ECO:0000256" key="3">
    <source>
        <dbReference type="SAM" id="MobiDB-lite"/>
    </source>
</evidence>
<dbReference type="PROSITE" id="PS50018">
    <property type="entry name" value="RAS_GTPASE_ACTIV_2"/>
    <property type="match status" value="1"/>
</dbReference>
<dbReference type="CDD" id="cd13313">
    <property type="entry name" value="PH_NF1"/>
    <property type="match status" value="1"/>
</dbReference>
<dbReference type="CDD" id="cd05130">
    <property type="entry name" value="RasGAP_Neurofibromin"/>
    <property type="match status" value="1"/>
</dbReference>
<evidence type="ECO:0000313" key="6">
    <source>
        <dbReference type="EMBL" id="CAF0726956.1"/>
    </source>
</evidence>
<dbReference type="Gene3D" id="1.10.506.10">
    <property type="entry name" value="GTPase Activation - p120gap, domain 1"/>
    <property type="match status" value="2"/>
</dbReference>
<dbReference type="InterPro" id="IPR011993">
    <property type="entry name" value="PH-like_dom_sf"/>
</dbReference>
<dbReference type="InterPro" id="IPR036865">
    <property type="entry name" value="CRAL-TRIO_dom_sf"/>
</dbReference>
<dbReference type="InterPro" id="IPR039360">
    <property type="entry name" value="Ras_GTPase"/>
</dbReference>
<evidence type="ECO:0000259" key="5">
    <source>
        <dbReference type="PROSITE" id="PS50191"/>
    </source>
</evidence>
<evidence type="ECO:0000259" key="4">
    <source>
        <dbReference type="PROSITE" id="PS50018"/>
    </source>
</evidence>
<protein>
    <recommendedName>
        <fullName evidence="8">Neurofibromin</fullName>
    </recommendedName>
</protein>
<dbReference type="Proteomes" id="UP000663879">
    <property type="component" value="Unassembled WGS sequence"/>
</dbReference>
<dbReference type="SMART" id="SM00323">
    <property type="entry name" value="RasGAP"/>
    <property type="match status" value="1"/>
</dbReference>
<dbReference type="SUPFAM" id="SSF48350">
    <property type="entry name" value="GTPase activation domain, GAP"/>
    <property type="match status" value="1"/>
</dbReference>
<dbReference type="Pfam" id="PF21877">
    <property type="entry name" value="PH_NF1"/>
    <property type="match status" value="1"/>
</dbReference>
<dbReference type="PROSITE" id="PS50191">
    <property type="entry name" value="CRAL_TRIO"/>
    <property type="match status" value="1"/>
</dbReference>
<dbReference type="InterPro" id="IPR001251">
    <property type="entry name" value="CRAL-TRIO_dom"/>
</dbReference>
<accession>A0A813MP07</accession>
<sequence>MSQKPVEWVGALIEKFQDQLPIKVGELTKQMRNNAEQKKECLINLSKYKFSLVINGLIDILRSIESIKMIGPDQERNLYESYLIVLDTLEQCLTSQPKDPGTTRLDEAIYVNKLLPVLSKLVNIPSEITIYPIAQVRQLASNVIFALSVNNFNALFSKILSRLEETSDDFQTDNPMTLYDLELIQHINFDMTKLTRLLNEVVTKWKHLKKNHQTILVTSIEKAIWNWLDTYPDEFKDLQKRPNAELSDNCEKMFEHLDQFYEKQKGKAQYVWPLQTMLLVLCPIILEELVYSIEKNGPCSQEHLKKKNFLDNLKKALAGHHNSSKQSTEAAAVIAFVKLCKSATYINNKDSSNALFVLVSSIMGDLKLILFNPIKPFSRGTDRAIQDMELMIEFFLACVRLNPHNNEVLKICLNLNSASVFHYILVKSLYRIITQRRLIWWPNIHIVLSRAGELRNMFTDTLNKVNQGLMCSSTPLRTPAKSLTEQFSNRLRIRDKAFEDGPNYKELLLWIVRLIIVDPYLMLHNPNKLDHETQMSIFELFNGLVSLVHDSSMPDVAHASMQALLVLHQKDNIEKWNPESPINTFWSISSQVLFSISQKLVQHQIINYTDVLKWLREILILRNAFLLHYKDNAYVGSNIPMAKHAQLKLEIVFFVYLWSIDVDAVKTAMSCFSLFCEEAEIRFGFDEMAVTQLLPNHNVYLELAATSNTITSGRNALQKKILSLLRKIEHPTQGNKQAWYDTFVCQQTLTKILQTYPKNNKIDESSSFSASELSPGGINNNLLHHSRINKRRSGGASSTSVGNSMYSSGSPCVIGSTIVNNHQGLYGASNGLYSNVSNCNSLSSLQTSSSAITANSISAALAQEHELDDILAEWANMTGFLSALSSVWLPSKQIQKHNTHNYIVVSSDQSSTSTSTTTTPVSTVSPYSSPRQNININNFRPNLNSVSFNTSNVVEPVSGGTDLHYCPVTQFIGDLLKLLTCQNEKFGYQVQRHVQDLLGHELNTQCYPILFEQIKLIVDRFFDASGQVCVSEQNTLFIENVIFIMRCVLESKNENSGENPFSTVSVEGLMINIVRYVRHLDCSVQIIQLKTKVCQLVEAVMKRREDLLFRQEMKFRNKLVEYLTDWIMGNSHQFNVQSNEITASLNRDLDQASMEATAALLAGLPLQPEENDKGDIMEAKSQLFLKYFTLFMNLLNDCSEDYIESSLQPHHLISSHHEHYLAINRTSQQNSKTLQALRNSTIVAMSNLLNANIESGLMRSIALGYHRDAQTRAAFMEVLTQILQQGTEFDTLAETVLADRFERLVDLMTIQGDKNEFPIAMALANVMSSEYMDELARVLVTIFDAKRLLPQLLTQMFMKEVEVADCYQIIFRGNSLASKIMSFCFKIYGSDYLVQLFQPLLMNLFLPDNIFKSYEVDPSRIEANENVDENRQNLLQLTRCVIDAIKNSTKIFPIHMRIVCHCLYQVVSHRFPQSGFQAVGTVIFLRFINPVLVSPHEYGLVDMEPTPKMKRGLTLMCKILQNIANNLVFTKEVHMKYFNDFLQSNLELATDFVIDISSCNLDINSEHFSSQYASNVSFISDANVLSLHRLLWYHQEKIGDYLSSSRDQKAVGRRPFDKMATLLAHLGPPEHRSSNIGIGCNSFTLIQQDTQWKNYTDLSMTSTKFEDYMTKQQTIEKEDFKQIASLMIFYQGGYSKAGNPVFYYIARRFKTSEINSDLLIYHVLLTLKQQQNKQFEIVIDLTHMCSDNRFRTELLSKWFCCLPDGISERLQVAYIINVNTWVREYTKYHDRILAPIKGSRKIIFIDHPSKLNEFIDSDQIKLPGHTLSLEEDLKVFTNALKLSHKDTKVSIKVGPQAIQICSTEKTRVLGNQVLLNDVYYASEIEEVCLVDDNQFTVTISNESSPLSFIHNDCENIVQAIIHIRTRWELAQPDTVTVHTKIRPKDVPGTLLNIALLNLGSSDPNLRSAAYNLLCALTQTFDLRIDGQLLESNGLCIPSNNTIFIKSISDKLSLKEPYLTLEFLEECIAGFRASTIQLKHLCLEYMTPWLSNLTRFCRHNDENKRQKVAMILDKLISLTIEEDDMYPSIQAKIWSNIGSVSELLDMVLDAFIKRSVSGGLGSIQAEILANTAVALASSKGSLVSRKVIGRLCRLIEKTCTSPTQIIEQHPIWNDIAILLRYLLMLSFNNSLDVVKHIPYLFHIVTLLVCTGPLMLRASVHGLVINIIHSLCTCQCPQFKEETHRILSLSLAEFSLSKFYNLFGISKVKSAAVTAFRTNSRNQDRGLAFSPSGSEPDRMPLNSLETITDTLLEIMESCSKDMEKCDWLNVWTELSRRFAFQFNPALQPRAIIVYGCISKYSNEGDVKQLLRMMVKALESHGDIDLIEAIVMCLTRLLPLLSIQSQLHKFMFWIAISILQLEDASLYAAGLALLEQNLHTLETHGILDNLSLEKIMLEAREPLEWQFKQLDQAVGLSFKSKFNFALVGHLIKGLRHPVQNTVARTIRLLNMLLGIVAKSEKRDKFQVTHNSVPYLVALISVSEEVRCRCHLKYSNNVINLNQNSNQNNQNSKKNPAVNISLMTQSPSNCNLNEENPIAPTLNSNSALLTSQQPKRQRSCDIIDSRSIILAKTNKTTQPNSLGVQNKQNLNTNNLYISQSNSFSPISPNSPSNNFNNLLGANNSSQNSKMRKSVTVQNQQNLSNLQKNPNFSKTTNSPNDSTLQVGDLNILLDPVVINDYPTQALVLTVLATLVRNSTDENEIRILYQYIAEASIVFSKVFPVIHNLLDSKINHILQLSLDESILDSVQSIIQNMISSCELTDSNQQQLSYLQSCGFGGLWRFAQPFSIGREKPENVELFIDCLEAMVETCLPPDNENFSHENINSNMTSNLNNSNHLNNLINMSSSSTLNQGSNNNFCNISSSSNLITGSMSSISMGSIHSPTERDLFDLNDQNRKTNPKFRRNSSPKNLL</sequence>
<feature type="region of interest" description="Disordered" evidence="3">
    <location>
        <begin position="908"/>
        <end position="927"/>
    </location>
</feature>
<evidence type="ECO:0000313" key="7">
    <source>
        <dbReference type="Proteomes" id="UP000663879"/>
    </source>
</evidence>
<dbReference type="SUPFAM" id="SSF48371">
    <property type="entry name" value="ARM repeat"/>
    <property type="match status" value="1"/>
</dbReference>
<keyword evidence="1" id="KW-0343">GTPase activation</keyword>
<proteinExistence type="predicted"/>
<dbReference type="InterPro" id="IPR054071">
    <property type="entry name" value="PH_NF1"/>
</dbReference>
<dbReference type="PANTHER" id="PTHR10194:SF142">
    <property type="entry name" value="NEUROFIBROMIN"/>
    <property type="match status" value="1"/>
</dbReference>
<dbReference type="InterPro" id="IPR016024">
    <property type="entry name" value="ARM-type_fold"/>
</dbReference>
<dbReference type="Gene3D" id="2.30.29.30">
    <property type="entry name" value="Pleckstrin-homology domain (PH domain)/Phosphotyrosine-binding domain (PTB)"/>
    <property type="match status" value="1"/>
</dbReference>